<keyword evidence="2" id="KW-0732">Signal</keyword>
<evidence type="ECO:0000256" key="1">
    <source>
        <dbReference type="SAM" id="MobiDB-lite"/>
    </source>
</evidence>
<organism evidence="3 4">
    <name type="scientific">Ancylostoma caninum</name>
    <name type="common">Dog hookworm</name>
    <dbReference type="NCBI Taxonomy" id="29170"/>
    <lineage>
        <taxon>Eukaryota</taxon>
        <taxon>Metazoa</taxon>
        <taxon>Ecdysozoa</taxon>
        <taxon>Nematoda</taxon>
        <taxon>Chromadorea</taxon>
        <taxon>Rhabditida</taxon>
        <taxon>Rhabditina</taxon>
        <taxon>Rhabditomorpha</taxon>
        <taxon>Strongyloidea</taxon>
        <taxon>Ancylostomatidae</taxon>
        <taxon>Ancylostomatinae</taxon>
        <taxon>Ancylostoma</taxon>
    </lineage>
</organism>
<sequence>MFSGRGTLDFSFFLWFSSVSVAHSIPGTVTDRLNLIPEGATMNGGSYGTTNVAPNTATAITIATNQRLASRVELFAPGKLLYIAEDESREGGIACDWIDPKCLSDVKLTASAVTDHLPKNIERMLEKVIAAKGAAVIIPPATANEGSTTAASTTNAPTNNTSARTTPPRLVVTDQPRTSSR</sequence>
<dbReference type="AlphaFoldDB" id="A0A368GBR8"/>
<evidence type="ECO:0000256" key="2">
    <source>
        <dbReference type="SAM" id="SignalP"/>
    </source>
</evidence>
<protein>
    <submittedName>
        <fullName evidence="3">Uncharacterized protein</fullName>
    </submittedName>
</protein>
<proteinExistence type="predicted"/>
<feature type="chain" id="PRO_5016662373" evidence="2">
    <location>
        <begin position="23"/>
        <end position="181"/>
    </location>
</feature>
<gene>
    <name evidence="3" type="ORF">ANCCAN_13604</name>
</gene>
<feature type="signal peptide" evidence="2">
    <location>
        <begin position="1"/>
        <end position="22"/>
    </location>
</feature>
<evidence type="ECO:0000313" key="4">
    <source>
        <dbReference type="Proteomes" id="UP000252519"/>
    </source>
</evidence>
<feature type="region of interest" description="Disordered" evidence="1">
    <location>
        <begin position="144"/>
        <end position="181"/>
    </location>
</feature>
<comment type="caution">
    <text evidence="3">The sequence shown here is derived from an EMBL/GenBank/DDBJ whole genome shotgun (WGS) entry which is preliminary data.</text>
</comment>
<dbReference type="Proteomes" id="UP000252519">
    <property type="component" value="Unassembled WGS sequence"/>
</dbReference>
<reference evidence="3 4" key="1">
    <citation type="submission" date="2014-10" db="EMBL/GenBank/DDBJ databases">
        <title>Draft genome of the hookworm Ancylostoma caninum.</title>
        <authorList>
            <person name="Mitreva M."/>
        </authorList>
    </citation>
    <scope>NUCLEOTIDE SEQUENCE [LARGE SCALE GENOMIC DNA]</scope>
    <source>
        <strain evidence="3 4">Baltimore</strain>
    </source>
</reference>
<dbReference type="EMBL" id="JOJR01000284">
    <property type="protein sequence ID" value="RCN40445.1"/>
    <property type="molecule type" value="Genomic_DNA"/>
</dbReference>
<accession>A0A368GBR8</accession>
<dbReference type="STRING" id="29170.A0A368GBR8"/>
<name>A0A368GBR8_ANCCA</name>
<evidence type="ECO:0000313" key="3">
    <source>
        <dbReference type="EMBL" id="RCN40445.1"/>
    </source>
</evidence>
<feature type="compositionally biased region" description="Low complexity" evidence="1">
    <location>
        <begin position="144"/>
        <end position="168"/>
    </location>
</feature>
<keyword evidence="4" id="KW-1185">Reference proteome</keyword>